<protein>
    <recommendedName>
        <fullName evidence="3">SpoVT-AbrB domain-containing protein</fullName>
    </recommendedName>
</protein>
<comment type="caution">
    <text evidence="1">The sequence shown here is derived from an EMBL/GenBank/DDBJ whole genome shotgun (WGS) entry which is preliminary data.</text>
</comment>
<sequence>MNAGEPIIVRHRKVGTSYILTVPKLVEHLVKVTDEYQLEILDDGSLLYVPINKDKE</sequence>
<dbReference type="EMBL" id="AZGC01000026">
    <property type="protein sequence ID" value="KRL95023.1"/>
    <property type="molecule type" value="Genomic_DNA"/>
</dbReference>
<evidence type="ECO:0000313" key="1">
    <source>
        <dbReference type="EMBL" id="KRL95023.1"/>
    </source>
</evidence>
<dbReference type="Proteomes" id="UP000051084">
    <property type="component" value="Unassembled WGS sequence"/>
</dbReference>
<organism evidence="1 2">
    <name type="scientific">Limosilactobacillus equigenerosi DSM 18793 = JCM 14505</name>
    <dbReference type="NCBI Taxonomy" id="1423742"/>
    <lineage>
        <taxon>Bacteria</taxon>
        <taxon>Bacillati</taxon>
        <taxon>Bacillota</taxon>
        <taxon>Bacilli</taxon>
        <taxon>Lactobacillales</taxon>
        <taxon>Lactobacillaceae</taxon>
        <taxon>Limosilactobacillus</taxon>
    </lineage>
</organism>
<reference evidence="1 2" key="1">
    <citation type="journal article" date="2015" name="Genome Announc.">
        <title>Expanding the biotechnology potential of lactobacilli through comparative genomics of 213 strains and associated genera.</title>
        <authorList>
            <person name="Sun Z."/>
            <person name="Harris H.M."/>
            <person name="McCann A."/>
            <person name="Guo C."/>
            <person name="Argimon S."/>
            <person name="Zhang W."/>
            <person name="Yang X."/>
            <person name="Jeffery I.B."/>
            <person name="Cooney J.C."/>
            <person name="Kagawa T.F."/>
            <person name="Liu W."/>
            <person name="Song Y."/>
            <person name="Salvetti E."/>
            <person name="Wrobel A."/>
            <person name="Rasinkangas P."/>
            <person name="Parkhill J."/>
            <person name="Rea M.C."/>
            <person name="O'Sullivan O."/>
            <person name="Ritari J."/>
            <person name="Douillard F.P."/>
            <person name="Paul Ross R."/>
            <person name="Yang R."/>
            <person name="Briner A.E."/>
            <person name="Felis G.E."/>
            <person name="de Vos W.M."/>
            <person name="Barrangou R."/>
            <person name="Klaenhammer T.R."/>
            <person name="Caufield P.W."/>
            <person name="Cui Y."/>
            <person name="Zhang H."/>
            <person name="O'Toole P.W."/>
        </authorList>
    </citation>
    <scope>NUCLEOTIDE SEQUENCE [LARGE SCALE GENOMIC DNA]</scope>
    <source>
        <strain evidence="1 2">DSM 18793</strain>
    </source>
</reference>
<gene>
    <name evidence="1" type="ORF">FC21_GL001070</name>
</gene>
<accession>A0A0R1UP59</accession>
<evidence type="ECO:0000313" key="2">
    <source>
        <dbReference type="Proteomes" id="UP000051084"/>
    </source>
</evidence>
<keyword evidence="2" id="KW-1185">Reference proteome</keyword>
<proteinExistence type="predicted"/>
<name>A0A0R1UP59_9LACO</name>
<dbReference type="PATRIC" id="fig|1423742.4.peg.1112"/>
<dbReference type="AlphaFoldDB" id="A0A0R1UP59"/>
<evidence type="ECO:0008006" key="3">
    <source>
        <dbReference type="Google" id="ProtNLM"/>
    </source>
</evidence>